<keyword evidence="3" id="KW-1185">Reference proteome</keyword>
<dbReference type="RefSeq" id="WP_010099993.1">
    <property type="nucleotide sequence ID" value="NZ_QZCV01000001.1"/>
</dbReference>
<name>A0ABT3KN65_9BURK</name>
<keyword evidence="1" id="KW-0812">Transmembrane</keyword>
<accession>A0ABT3KN65</accession>
<organism evidence="2 3">
    <name type="scientific">Verminephrobacter aporrectodeae subsp. tuberculatae</name>
    <dbReference type="NCBI Taxonomy" id="1110392"/>
    <lineage>
        <taxon>Bacteria</taxon>
        <taxon>Pseudomonadati</taxon>
        <taxon>Pseudomonadota</taxon>
        <taxon>Betaproteobacteria</taxon>
        <taxon>Burkholderiales</taxon>
        <taxon>Comamonadaceae</taxon>
        <taxon>Verminephrobacter</taxon>
    </lineage>
</organism>
<dbReference type="EMBL" id="QZCW01000001">
    <property type="protein sequence ID" value="MCW5319763.1"/>
    <property type="molecule type" value="Genomic_DNA"/>
</dbReference>
<proteinExistence type="predicted"/>
<reference evidence="3" key="1">
    <citation type="submission" date="2023-07" db="EMBL/GenBank/DDBJ databases">
        <title>Verminephrobacter genomes.</title>
        <authorList>
            <person name="Lund M.B."/>
        </authorList>
    </citation>
    <scope>NUCLEOTIDE SEQUENCE [LARGE SCALE GENOMIC DNA]</scope>
    <source>
        <strain evidence="3">AtM5-05</strain>
    </source>
</reference>
<evidence type="ECO:0000256" key="1">
    <source>
        <dbReference type="SAM" id="Phobius"/>
    </source>
</evidence>
<dbReference type="Proteomes" id="UP001208935">
    <property type="component" value="Unassembled WGS sequence"/>
</dbReference>
<keyword evidence="1" id="KW-1133">Transmembrane helix</keyword>
<evidence type="ECO:0000313" key="2">
    <source>
        <dbReference type="EMBL" id="MCW5319763.1"/>
    </source>
</evidence>
<keyword evidence="1" id="KW-0472">Membrane</keyword>
<sequence>MQVESELYSALLDAGVSKEKAERVADALSRSIDQRYEAHSAVLATKSDIETLRAELRADMFKALTDQTWKLAGIVLAGMAFVVAALRFAQ</sequence>
<protein>
    <recommendedName>
        <fullName evidence="4">DUF1640 domain-containing protein</fullName>
    </recommendedName>
</protein>
<dbReference type="GeneID" id="77322469"/>
<evidence type="ECO:0008006" key="4">
    <source>
        <dbReference type="Google" id="ProtNLM"/>
    </source>
</evidence>
<evidence type="ECO:0000313" key="3">
    <source>
        <dbReference type="Proteomes" id="UP001208935"/>
    </source>
</evidence>
<feature type="transmembrane region" description="Helical" evidence="1">
    <location>
        <begin position="69"/>
        <end position="89"/>
    </location>
</feature>
<comment type="caution">
    <text evidence="2">The sequence shown here is derived from an EMBL/GenBank/DDBJ whole genome shotgun (WGS) entry which is preliminary data.</text>
</comment>
<gene>
    <name evidence="2" type="ORF">D5039_00810</name>
</gene>